<evidence type="ECO:0000313" key="2">
    <source>
        <dbReference type="EMBL" id="MRW96254.1"/>
    </source>
</evidence>
<dbReference type="EMBL" id="WKJQ01000001">
    <property type="protein sequence ID" value="MRW96254.1"/>
    <property type="molecule type" value="Genomic_DNA"/>
</dbReference>
<dbReference type="AlphaFoldDB" id="A0A6A8G4X7"/>
<name>A0A6A8G4X7_9EURY</name>
<feature type="region of interest" description="Disordered" evidence="1">
    <location>
        <begin position="24"/>
        <end position="49"/>
    </location>
</feature>
<dbReference type="RefSeq" id="WP_151110483.1">
    <property type="nucleotide sequence ID" value="NZ_WKJQ01000001.1"/>
</dbReference>
<comment type="caution">
    <text evidence="2">The sequence shown here is derived from an EMBL/GenBank/DDBJ whole genome shotgun (WGS) entry which is preliminary data.</text>
</comment>
<organism evidence="2 3">
    <name type="scientific">Haloferax marinum</name>
    <dbReference type="NCBI Taxonomy" id="2666143"/>
    <lineage>
        <taxon>Archaea</taxon>
        <taxon>Methanobacteriati</taxon>
        <taxon>Methanobacteriota</taxon>
        <taxon>Stenosarchaea group</taxon>
        <taxon>Halobacteria</taxon>
        <taxon>Halobacteriales</taxon>
        <taxon>Haloferacaceae</taxon>
        <taxon>Haloferax</taxon>
    </lineage>
</organism>
<sequence>MSTRSRTALLAVLVLVVSAGCLANGPEEPSNTPTGTWVQGTTPSDGSPLVPTDAVMERFTTGVGVCERSNVPVRMNTSQSALEPNVTITIDGAIAVSSANRRAPPPGLSEPEPNRYVLYVSTRPIPDTEEEPCDSQGHVPYEAILVFPHDSLDDFHLTIVHDDEPVATWGNESV</sequence>
<dbReference type="PROSITE" id="PS51257">
    <property type="entry name" value="PROKAR_LIPOPROTEIN"/>
    <property type="match status" value="1"/>
</dbReference>
<keyword evidence="3" id="KW-1185">Reference proteome</keyword>
<evidence type="ECO:0000313" key="3">
    <source>
        <dbReference type="Proteomes" id="UP000443423"/>
    </source>
</evidence>
<feature type="compositionally biased region" description="Polar residues" evidence="1">
    <location>
        <begin position="29"/>
        <end position="45"/>
    </location>
</feature>
<gene>
    <name evidence="2" type="ORF">GJR99_06645</name>
</gene>
<protein>
    <recommendedName>
        <fullName evidence="4">Lipoprotein</fullName>
    </recommendedName>
</protein>
<evidence type="ECO:0000256" key="1">
    <source>
        <dbReference type="SAM" id="MobiDB-lite"/>
    </source>
</evidence>
<proteinExistence type="predicted"/>
<accession>A0A6A8G4X7</accession>
<reference evidence="2 3" key="1">
    <citation type="submission" date="2019-11" db="EMBL/GenBank/DDBJ databases">
        <title>Whole genome sequence of Haloferax sp. MBLA0078.</title>
        <authorList>
            <person name="Seo M.-J."/>
            <person name="Cho E.-S."/>
        </authorList>
    </citation>
    <scope>NUCLEOTIDE SEQUENCE [LARGE SCALE GENOMIC DNA]</scope>
    <source>
        <strain evidence="2 3">MBLA0078</strain>
    </source>
</reference>
<evidence type="ECO:0008006" key="4">
    <source>
        <dbReference type="Google" id="ProtNLM"/>
    </source>
</evidence>
<dbReference type="Proteomes" id="UP000443423">
    <property type="component" value="Unassembled WGS sequence"/>
</dbReference>